<keyword evidence="2" id="KW-1185">Reference proteome</keyword>
<organism evidence="1 2">
    <name type="scientific">Melastoma candidum</name>
    <dbReference type="NCBI Taxonomy" id="119954"/>
    <lineage>
        <taxon>Eukaryota</taxon>
        <taxon>Viridiplantae</taxon>
        <taxon>Streptophyta</taxon>
        <taxon>Embryophyta</taxon>
        <taxon>Tracheophyta</taxon>
        <taxon>Spermatophyta</taxon>
        <taxon>Magnoliopsida</taxon>
        <taxon>eudicotyledons</taxon>
        <taxon>Gunneridae</taxon>
        <taxon>Pentapetalae</taxon>
        <taxon>rosids</taxon>
        <taxon>malvids</taxon>
        <taxon>Myrtales</taxon>
        <taxon>Melastomataceae</taxon>
        <taxon>Melastomatoideae</taxon>
        <taxon>Melastomateae</taxon>
        <taxon>Melastoma</taxon>
    </lineage>
</organism>
<accession>A0ACB9SAP3</accession>
<evidence type="ECO:0000313" key="1">
    <source>
        <dbReference type="EMBL" id="KAI4388119.1"/>
    </source>
</evidence>
<sequence length="388" mass="42252">MAQEDRKCSSGSGSGAGGSGGGILGCGSVGSGSRSSKKQKQKKPPQRGLGVAQLERLRMEEQQKKDASSLYPPPITFNSSSLSSSLPNFQAESLCSVFRHTPSVPDMDLVAASPVWSQSSRNYCKHDGEMSNPLADRKVDQCSKFSPLESYPVLRGHELMQRLGSDRPPLLVNATPAISTSLQNYQLEPPSNQSHHHGSFSPYRSLGEKMLGGGTKRSRPFSLANPPAAFSPFKLPKMGNPADRPDEPSVTGMSNLRNFRQGPCSVLESSSSESVKENKVSGGEFLTLAPPLDTPPQQNWQPCQNLTSSAPRSHCLYPGFDSPPYQGYPEGLSYGHAPGWTDQRPRQLFQPQHYSFLPPMLPLMNVEERRIKGRKDDPSGSIDLDLKL</sequence>
<proteinExistence type="predicted"/>
<protein>
    <submittedName>
        <fullName evidence="1">Uncharacterized protein</fullName>
    </submittedName>
</protein>
<reference evidence="2" key="1">
    <citation type="journal article" date="2023" name="Front. Plant Sci.">
        <title>Chromosomal-level genome assembly of Melastoma candidum provides insights into trichome evolution.</title>
        <authorList>
            <person name="Zhong Y."/>
            <person name="Wu W."/>
            <person name="Sun C."/>
            <person name="Zou P."/>
            <person name="Liu Y."/>
            <person name="Dai S."/>
            <person name="Zhou R."/>
        </authorList>
    </citation>
    <scope>NUCLEOTIDE SEQUENCE [LARGE SCALE GENOMIC DNA]</scope>
</reference>
<comment type="caution">
    <text evidence="1">The sequence shown here is derived from an EMBL/GenBank/DDBJ whole genome shotgun (WGS) entry which is preliminary data.</text>
</comment>
<dbReference type="Proteomes" id="UP001057402">
    <property type="component" value="Chromosome 1"/>
</dbReference>
<gene>
    <name evidence="1" type="ORF">MLD38_000480</name>
</gene>
<dbReference type="EMBL" id="CM042880">
    <property type="protein sequence ID" value="KAI4388119.1"/>
    <property type="molecule type" value="Genomic_DNA"/>
</dbReference>
<name>A0ACB9SAP3_9MYRT</name>
<evidence type="ECO:0000313" key="2">
    <source>
        <dbReference type="Proteomes" id="UP001057402"/>
    </source>
</evidence>